<dbReference type="InterPro" id="IPR013762">
    <property type="entry name" value="Integrase-like_cat_sf"/>
</dbReference>
<feature type="domain" description="Tyr recombinase" evidence="4">
    <location>
        <begin position="1"/>
        <end position="149"/>
    </location>
</feature>
<name>A0A7W2A8T4_9BACL</name>
<dbReference type="Gene3D" id="1.10.443.10">
    <property type="entry name" value="Intergrase catalytic core"/>
    <property type="match status" value="1"/>
</dbReference>
<dbReference type="Proteomes" id="UP000535491">
    <property type="component" value="Unassembled WGS sequence"/>
</dbReference>
<keyword evidence="3" id="KW-0233">DNA recombination</keyword>
<proteinExistence type="inferred from homology"/>
<dbReference type="InterPro" id="IPR002104">
    <property type="entry name" value="Integrase_catalytic"/>
</dbReference>
<dbReference type="GO" id="GO:0006310">
    <property type="term" value="P:DNA recombination"/>
    <property type="evidence" value="ECO:0007669"/>
    <property type="project" value="UniProtKB-KW"/>
</dbReference>
<accession>A0A7W2A8T4</accession>
<gene>
    <name evidence="5" type="ORF">H1191_09330</name>
</gene>
<evidence type="ECO:0000256" key="1">
    <source>
        <dbReference type="ARBA" id="ARBA00008857"/>
    </source>
</evidence>
<comment type="caution">
    <text evidence="5">The sequence shown here is derived from an EMBL/GenBank/DDBJ whole genome shotgun (WGS) entry which is preliminary data.</text>
</comment>
<dbReference type="PROSITE" id="PS51898">
    <property type="entry name" value="TYR_RECOMBINASE"/>
    <property type="match status" value="1"/>
</dbReference>
<evidence type="ECO:0000313" key="5">
    <source>
        <dbReference type="EMBL" id="MBA4494507.1"/>
    </source>
</evidence>
<dbReference type="GO" id="GO:0015074">
    <property type="term" value="P:DNA integration"/>
    <property type="evidence" value="ECO:0007669"/>
    <property type="project" value="InterPro"/>
</dbReference>
<dbReference type="GO" id="GO:0003677">
    <property type="term" value="F:DNA binding"/>
    <property type="evidence" value="ECO:0007669"/>
    <property type="project" value="UniProtKB-KW"/>
</dbReference>
<comment type="similarity">
    <text evidence="1">Belongs to the 'phage' integrase family.</text>
</comment>
<dbReference type="SUPFAM" id="SSF56349">
    <property type="entry name" value="DNA breaking-rejoining enzymes"/>
    <property type="match status" value="1"/>
</dbReference>
<dbReference type="Pfam" id="PF00589">
    <property type="entry name" value="Phage_integrase"/>
    <property type="match status" value="1"/>
</dbReference>
<dbReference type="PANTHER" id="PTHR30349:SF41">
    <property type="entry name" value="INTEGRASE_RECOMBINASE PROTEIN MJ0367-RELATED"/>
    <property type="match status" value="1"/>
</dbReference>
<evidence type="ECO:0000313" key="6">
    <source>
        <dbReference type="Proteomes" id="UP000535491"/>
    </source>
</evidence>
<dbReference type="InterPro" id="IPR011010">
    <property type="entry name" value="DNA_brk_join_enz"/>
</dbReference>
<organism evidence="5 6">
    <name type="scientific">Paenactinomyces guangxiensis</name>
    <dbReference type="NCBI Taxonomy" id="1490290"/>
    <lineage>
        <taxon>Bacteria</taxon>
        <taxon>Bacillati</taxon>
        <taxon>Bacillota</taxon>
        <taxon>Bacilli</taxon>
        <taxon>Bacillales</taxon>
        <taxon>Thermoactinomycetaceae</taxon>
        <taxon>Paenactinomyces</taxon>
    </lineage>
</organism>
<evidence type="ECO:0000259" key="4">
    <source>
        <dbReference type="PROSITE" id="PS51898"/>
    </source>
</evidence>
<dbReference type="RefSeq" id="WP_181751761.1">
    <property type="nucleotide sequence ID" value="NZ_JACEIQ010000007.1"/>
</dbReference>
<dbReference type="CDD" id="cd00397">
    <property type="entry name" value="DNA_BRE_C"/>
    <property type="match status" value="1"/>
</dbReference>
<evidence type="ECO:0000256" key="2">
    <source>
        <dbReference type="ARBA" id="ARBA00023125"/>
    </source>
</evidence>
<reference evidence="5 6" key="1">
    <citation type="submission" date="2020-07" db="EMBL/GenBank/DDBJ databases">
        <authorList>
            <person name="Feng H."/>
        </authorList>
    </citation>
    <scope>NUCLEOTIDE SEQUENCE [LARGE SCALE GENOMIC DNA]</scope>
    <source>
        <strain evidence="6">s-10</strain>
    </source>
</reference>
<keyword evidence="2" id="KW-0238">DNA-binding</keyword>
<sequence>MKNVRRARIQRVKGKGNTERTVFLSVDARLALADYLEKEREQDVTLETKALFLSAKGLPARKPDGRLSPRSINGILDQIGRWHDAEVPDPIRKISPLRPHDLRHTFAFRLAQETGADAYELERRLGHRSQRYIQRYTNPPEELAAQYVEEF</sequence>
<evidence type="ECO:0000256" key="3">
    <source>
        <dbReference type="ARBA" id="ARBA00023172"/>
    </source>
</evidence>
<dbReference type="AlphaFoldDB" id="A0A7W2A8T4"/>
<dbReference type="PANTHER" id="PTHR30349">
    <property type="entry name" value="PHAGE INTEGRASE-RELATED"/>
    <property type="match status" value="1"/>
</dbReference>
<keyword evidence="6" id="KW-1185">Reference proteome</keyword>
<protein>
    <submittedName>
        <fullName evidence="5">Tyrosine-type recombinase/integrase</fullName>
    </submittedName>
</protein>
<dbReference type="EMBL" id="JACEIQ010000007">
    <property type="protein sequence ID" value="MBA4494507.1"/>
    <property type="molecule type" value="Genomic_DNA"/>
</dbReference>
<dbReference type="InterPro" id="IPR050090">
    <property type="entry name" value="Tyrosine_recombinase_XerCD"/>
</dbReference>